<dbReference type="InterPro" id="IPR036834">
    <property type="entry name" value="Bcl-2-like_sf"/>
</dbReference>
<dbReference type="PANTHER" id="PTHR11256:SF21">
    <property type="entry name" value="BCL-2 BCL-2 HOMOLOGY REGION 1-3 DOMAIN-CONTAINING PROTEIN"/>
    <property type="match status" value="1"/>
</dbReference>
<evidence type="ECO:0000313" key="5">
    <source>
        <dbReference type="Proteomes" id="UP001162162"/>
    </source>
</evidence>
<organism evidence="4 5">
    <name type="scientific">Aromia moschata</name>
    <dbReference type="NCBI Taxonomy" id="1265417"/>
    <lineage>
        <taxon>Eukaryota</taxon>
        <taxon>Metazoa</taxon>
        <taxon>Ecdysozoa</taxon>
        <taxon>Arthropoda</taxon>
        <taxon>Hexapoda</taxon>
        <taxon>Insecta</taxon>
        <taxon>Pterygota</taxon>
        <taxon>Neoptera</taxon>
        <taxon>Endopterygota</taxon>
        <taxon>Coleoptera</taxon>
        <taxon>Polyphaga</taxon>
        <taxon>Cucujiformia</taxon>
        <taxon>Chrysomeloidea</taxon>
        <taxon>Cerambycidae</taxon>
        <taxon>Cerambycinae</taxon>
        <taxon>Callichromatini</taxon>
        <taxon>Aromia</taxon>
    </lineage>
</organism>
<dbReference type="AlphaFoldDB" id="A0AAV8Z3G1"/>
<evidence type="ECO:0000313" key="4">
    <source>
        <dbReference type="EMBL" id="KAJ8958642.1"/>
    </source>
</evidence>
<comment type="caution">
    <text evidence="4">The sequence shown here is derived from an EMBL/GenBank/DDBJ whole genome shotgun (WGS) entry which is preliminary data.</text>
</comment>
<dbReference type="SUPFAM" id="SSF56854">
    <property type="entry name" value="Bcl-2 inhibitors of programmed cell death"/>
    <property type="match status" value="1"/>
</dbReference>
<name>A0AAV8Z3G1_9CUCU</name>
<comment type="similarity">
    <text evidence="1">Belongs to the Bcl-2 family.</text>
</comment>
<dbReference type="GO" id="GO:0001836">
    <property type="term" value="P:release of cytochrome c from mitochondria"/>
    <property type="evidence" value="ECO:0007669"/>
    <property type="project" value="TreeGrafter"/>
</dbReference>
<proteinExistence type="inferred from homology"/>
<dbReference type="GO" id="GO:0005741">
    <property type="term" value="C:mitochondrial outer membrane"/>
    <property type="evidence" value="ECO:0007669"/>
    <property type="project" value="TreeGrafter"/>
</dbReference>
<protein>
    <recommendedName>
        <fullName evidence="3">Bcl-2 Bcl-2 homology region 1-3 domain-containing protein</fullName>
    </recommendedName>
</protein>
<dbReference type="GO" id="GO:0042981">
    <property type="term" value="P:regulation of apoptotic process"/>
    <property type="evidence" value="ECO:0007669"/>
    <property type="project" value="InterPro"/>
</dbReference>
<evidence type="ECO:0000259" key="3">
    <source>
        <dbReference type="Pfam" id="PF00452"/>
    </source>
</evidence>
<dbReference type="Pfam" id="PF00452">
    <property type="entry name" value="Bcl-2"/>
    <property type="match status" value="1"/>
</dbReference>
<keyword evidence="5" id="KW-1185">Reference proteome</keyword>
<keyword evidence="2" id="KW-0053">Apoptosis</keyword>
<evidence type="ECO:0000256" key="2">
    <source>
        <dbReference type="ARBA" id="ARBA00022703"/>
    </source>
</evidence>
<dbReference type="Proteomes" id="UP001162162">
    <property type="component" value="Unassembled WGS sequence"/>
</dbReference>
<reference evidence="4" key="1">
    <citation type="journal article" date="2023" name="Insect Mol. Biol.">
        <title>Genome sequencing provides insights into the evolution of gene families encoding plant cell wall-degrading enzymes in longhorned beetles.</title>
        <authorList>
            <person name="Shin N.R."/>
            <person name="Okamura Y."/>
            <person name="Kirsch R."/>
            <person name="Pauchet Y."/>
        </authorList>
    </citation>
    <scope>NUCLEOTIDE SEQUENCE</scope>
    <source>
        <strain evidence="4">AMC_N1</strain>
    </source>
</reference>
<dbReference type="EMBL" id="JAPWTK010000016">
    <property type="protein sequence ID" value="KAJ8958642.1"/>
    <property type="molecule type" value="Genomic_DNA"/>
</dbReference>
<dbReference type="PRINTS" id="PR01862">
    <property type="entry name" value="BCL2FAMILY"/>
</dbReference>
<sequence>MNENYNTPSTSRSNTDNINAAGETTYQELDIPCTLLLSSSTIPNQDIVDETNSLYFYHLARQIAEVGLQFPVENMEYTTPPRNARSLQALANRFVISPQRRWVHEQAQNVDLESLNFNTFQQLLIGLFQEGGITWERVLVLFYFCTDLSIRALQEKLIECFIRLYNWTTYYIRNRLSIWIQEQGGW</sequence>
<dbReference type="PROSITE" id="PS50062">
    <property type="entry name" value="BCL2_FAMILY"/>
    <property type="match status" value="1"/>
</dbReference>
<dbReference type="GO" id="GO:0051400">
    <property type="term" value="F:BH domain binding"/>
    <property type="evidence" value="ECO:0007669"/>
    <property type="project" value="TreeGrafter"/>
</dbReference>
<dbReference type="GO" id="GO:0097192">
    <property type="term" value="P:extrinsic apoptotic signaling pathway in absence of ligand"/>
    <property type="evidence" value="ECO:0007669"/>
    <property type="project" value="TreeGrafter"/>
</dbReference>
<dbReference type="InterPro" id="IPR002475">
    <property type="entry name" value="Bcl2-like"/>
</dbReference>
<dbReference type="InterPro" id="IPR026298">
    <property type="entry name" value="Bcl-2_fam"/>
</dbReference>
<gene>
    <name evidence="4" type="ORF">NQ318_016367</name>
</gene>
<dbReference type="InterPro" id="IPR046371">
    <property type="entry name" value="Bcl-2_BH1-3"/>
</dbReference>
<evidence type="ECO:0000256" key="1">
    <source>
        <dbReference type="ARBA" id="ARBA00009458"/>
    </source>
</evidence>
<feature type="domain" description="Bcl-2 Bcl-2 homology region 1-3" evidence="3">
    <location>
        <begin position="107"/>
        <end position="186"/>
    </location>
</feature>
<dbReference type="PANTHER" id="PTHR11256">
    <property type="entry name" value="BCL-2 RELATED"/>
    <property type="match status" value="1"/>
</dbReference>
<dbReference type="GO" id="GO:0008630">
    <property type="term" value="P:intrinsic apoptotic signaling pathway in response to DNA damage"/>
    <property type="evidence" value="ECO:0007669"/>
    <property type="project" value="TreeGrafter"/>
</dbReference>
<accession>A0AAV8Z3G1</accession>
<dbReference type="Gene3D" id="1.10.437.10">
    <property type="entry name" value="Blc2-like"/>
    <property type="match status" value="1"/>
</dbReference>
<feature type="non-terminal residue" evidence="4">
    <location>
        <position position="186"/>
    </location>
</feature>